<dbReference type="PROSITE" id="PS50112">
    <property type="entry name" value="PAS"/>
    <property type="match status" value="1"/>
</dbReference>
<dbReference type="PROSITE" id="PS50113">
    <property type="entry name" value="PAC"/>
    <property type="match status" value="1"/>
</dbReference>
<dbReference type="PANTHER" id="PTHR44757:SF2">
    <property type="entry name" value="BIOFILM ARCHITECTURE MAINTENANCE PROTEIN MBAA"/>
    <property type="match status" value="1"/>
</dbReference>
<dbReference type="NCBIfam" id="TIGR00229">
    <property type="entry name" value="sensory_box"/>
    <property type="match status" value="2"/>
</dbReference>
<dbReference type="InterPro" id="IPR000700">
    <property type="entry name" value="PAS-assoc_C"/>
</dbReference>
<feature type="domain" description="PAC" evidence="3">
    <location>
        <begin position="465"/>
        <end position="519"/>
    </location>
</feature>
<dbReference type="InterPro" id="IPR043128">
    <property type="entry name" value="Rev_trsase/Diguanyl_cyclase"/>
</dbReference>
<protein>
    <submittedName>
        <fullName evidence="6">PAS domain S-box-containing protein/diguanylate cyclase (GGDEF) domain-containing protein</fullName>
    </submittedName>
</protein>
<dbReference type="InterPro" id="IPR035919">
    <property type="entry name" value="EAL_sf"/>
</dbReference>
<dbReference type="RefSeq" id="WP_244273761.1">
    <property type="nucleotide sequence ID" value="NZ_CAXIQM010000012.1"/>
</dbReference>
<feature type="transmembrane region" description="Helical" evidence="1">
    <location>
        <begin position="146"/>
        <end position="168"/>
    </location>
</feature>
<dbReference type="InterPro" id="IPR001610">
    <property type="entry name" value="PAC"/>
</dbReference>
<organism evidence="6 7">
    <name type="scientific">Acidovorax soli</name>
    <dbReference type="NCBI Taxonomy" id="592050"/>
    <lineage>
        <taxon>Bacteria</taxon>
        <taxon>Pseudomonadati</taxon>
        <taxon>Pseudomonadota</taxon>
        <taxon>Betaproteobacteria</taxon>
        <taxon>Burkholderiales</taxon>
        <taxon>Comamonadaceae</taxon>
        <taxon>Acidovorax</taxon>
    </lineage>
</organism>
<evidence type="ECO:0000259" key="3">
    <source>
        <dbReference type="PROSITE" id="PS50113"/>
    </source>
</evidence>
<dbReference type="SUPFAM" id="SSF55073">
    <property type="entry name" value="Nucleotide cyclase"/>
    <property type="match status" value="1"/>
</dbReference>
<dbReference type="Proteomes" id="UP000199002">
    <property type="component" value="Unassembled WGS sequence"/>
</dbReference>
<feature type="domain" description="EAL" evidence="4">
    <location>
        <begin position="688"/>
        <end position="942"/>
    </location>
</feature>
<keyword evidence="1" id="KW-0812">Transmembrane</keyword>
<dbReference type="Pfam" id="PF00563">
    <property type="entry name" value="EAL"/>
    <property type="match status" value="1"/>
</dbReference>
<dbReference type="InterPro" id="IPR000014">
    <property type="entry name" value="PAS"/>
</dbReference>
<dbReference type="Pfam" id="PF17159">
    <property type="entry name" value="MASE3"/>
    <property type="match status" value="1"/>
</dbReference>
<dbReference type="AlphaFoldDB" id="A0A1H4FCJ8"/>
<dbReference type="GeneID" id="34231398"/>
<dbReference type="CDD" id="cd01949">
    <property type="entry name" value="GGDEF"/>
    <property type="match status" value="1"/>
</dbReference>
<dbReference type="PROSITE" id="PS50887">
    <property type="entry name" value="GGDEF"/>
    <property type="match status" value="1"/>
</dbReference>
<dbReference type="Gene3D" id="3.30.450.20">
    <property type="entry name" value="PAS domain"/>
    <property type="match status" value="2"/>
</dbReference>
<dbReference type="CDD" id="cd01948">
    <property type="entry name" value="EAL"/>
    <property type="match status" value="1"/>
</dbReference>
<dbReference type="PANTHER" id="PTHR44757">
    <property type="entry name" value="DIGUANYLATE CYCLASE DGCP"/>
    <property type="match status" value="1"/>
</dbReference>
<dbReference type="PROSITE" id="PS50883">
    <property type="entry name" value="EAL"/>
    <property type="match status" value="1"/>
</dbReference>
<dbReference type="SUPFAM" id="SSF55785">
    <property type="entry name" value="PYP-like sensor domain (PAS domain)"/>
    <property type="match status" value="2"/>
</dbReference>
<feature type="domain" description="GGDEF" evidence="5">
    <location>
        <begin position="547"/>
        <end position="679"/>
    </location>
</feature>
<dbReference type="FunFam" id="3.20.20.450:FF:000001">
    <property type="entry name" value="Cyclic di-GMP phosphodiesterase yahA"/>
    <property type="match status" value="1"/>
</dbReference>
<feature type="domain" description="PAS" evidence="2">
    <location>
        <begin position="394"/>
        <end position="440"/>
    </location>
</feature>
<feature type="transmembrane region" description="Helical" evidence="1">
    <location>
        <begin position="180"/>
        <end position="201"/>
    </location>
</feature>
<name>A0A1H4FCJ8_9BURK</name>
<dbReference type="CDD" id="cd00130">
    <property type="entry name" value="PAS"/>
    <property type="match status" value="2"/>
</dbReference>
<dbReference type="Pfam" id="PF08448">
    <property type="entry name" value="PAS_4"/>
    <property type="match status" value="1"/>
</dbReference>
<evidence type="ECO:0000259" key="4">
    <source>
        <dbReference type="PROSITE" id="PS50883"/>
    </source>
</evidence>
<dbReference type="Pfam" id="PF13426">
    <property type="entry name" value="PAS_9"/>
    <property type="match status" value="1"/>
</dbReference>
<evidence type="ECO:0000259" key="2">
    <source>
        <dbReference type="PROSITE" id="PS50112"/>
    </source>
</evidence>
<feature type="transmembrane region" description="Helical" evidence="1">
    <location>
        <begin position="44"/>
        <end position="64"/>
    </location>
</feature>
<dbReference type="SUPFAM" id="SSF141868">
    <property type="entry name" value="EAL domain-like"/>
    <property type="match status" value="1"/>
</dbReference>
<gene>
    <name evidence="6" type="ORF">SAMN05421875_1546</name>
</gene>
<dbReference type="InterPro" id="IPR001633">
    <property type="entry name" value="EAL_dom"/>
</dbReference>
<dbReference type="NCBIfam" id="TIGR00254">
    <property type="entry name" value="GGDEF"/>
    <property type="match status" value="1"/>
</dbReference>
<dbReference type="Gene3D" id="3.30.70.270">
    <property type="match status" value="1"/>
</dbReference>
<feature type="transmembrane region" description="Helical" evidence="1">
    <location>
        <begin position="76"/>
        <end position="94"/>
    </location>
</feature>
<dbReference type="InterPro" id="IPR033425">
    <property type="entry name" value="MASE3"/>
</dbReference>
<dbReference type="Pfam" id="PF00990">
    <property type="entry name" value="GGDEF"/>
    <property type="match status" value="1"/>
</dbReference>
<evidence type="ECO:0000259" key="5">
    <source>
        <dbReference type="PROSITE" id="PS50887"/>
    </source>
</evidence>
<reference evidence="7" key="1">
    <citation type="submission" date="2016-10" db="EMBL/GenBank/DDBJ databases">
        <authorList>
            <person name="Varghese N."/>
            <person name="Submissions S."/>
        </authorList>
    </citation>
    <scope>NUCLEOTIDE SEQUENCE [LARGE SCALE GENOMIC DNA]</scope>
    <source>
        <strain evidence="7">DSM 25157</strain>
    </source>
</reference>
<proteinExistence type="predicted"/>
<keyword evidence="1" id="KW-1133">Transmembrane helix</keyword>
<evidence type="ECO:0000313" key="6">
    <source>
        <dbReference type="EMBL" id="SEA94767.1"/>
    </source>
</evidence>
<keyword evidence="7" id="KW-1185">Reference proteome</keyword>
<dbReference type="SMART" id="SM00052">
    <property type="entry name" value="EAL"/>
    <property type="match status" value="1"/>
</dbReference>
<dbReference type="STRING" id="592050.SAMN05421875_1546"/>
<dbReference type="Gene3D" id="3.20.20.450">
    <property type="entry name" value="EAL domain"/>
    <property type="match status" value="1"/>
</dbReference>
<evidence type="ECO:0000313" key="7">
    <source>
        <dbReference type="Proteomes" id="UP000199002"/>
    </source>
</evidence>
<accession>A0A1H4FCJ8</accession>
<dbReference type="SMART" id="SM00267">
    <property type="entry name" value="GGDEF"/>
    <property type="match status" value="1"/>
</dbReference>
<dbReference type="SMART" id="SM00091">
    <property type="entry name" value="PAS"/>
    <property type="match status" value="2"/>
</dbReference>
<keyword evidence="1" id="KW-0472">Membrane</keyword>
<dbReference type="EMBL" id="FNQJ01000054">
    <property type="protein sequence ID" value="SEA94767.1"/>
    <property type="molecule type" value="Genomic_DNA"/>
</dbReference>
<dbReference type="InterPro" id="IPR013656">
    <property type="entry name" value="PAS_4"/>
</dbReference>
<feature type="transmembrane region" description="Helical" evidence="1">
    <location>
        <begin position="114"/>
        <end position="134"/>
    </location>
</feature>
<feature type="transmembrane region" description="Helical" evidence="1">
    <location>
        <begin position="14"/>
        <end position="32"/>
    </location>
</feature>
<dbReference type="InterPro" id="IPR029787">
    <property type="entry name" value="Nucleotide_cyclase"/>
</dbReference>
<evidence type="ECO:0000256" key="1">
    <source>
        <dbReference type="SAM" id="Phobius"/>
    </source>
</evidence>
<dbReference type="InterPro" id="IPR000160">
    <property type="entry name" value="GGDEF_dom"/>
</dbReference>
<dbReference type="SMART" id="SM00086">
    <property type="entry name" value="PAC"/>
    <property type="match status" value="1"/>
</dbReference>
<feature type="transmembrane region" description="Helical" evidence="1">
    <location>
        <begin position="213"/>
        <end position="232"/>
    </location>
</feature>
<sequence length="966" mass="106305">MLIHTSHQPAARQSIRAVGALLLVLVMALPSLPGMRGVAHYLPLHMALETLAIVVAALTFGVVWSAKHEQLPRNALLLGCAFLGVGLLDFGHMLSYNGMPDFITPNSTEKGIHFWLAARLLSALTFLAVAWLPWSTSASRPCAWSLLAMVLLLVAALYGLFFLAPHLLPETFVPGQGLTAFKIGFEYALMALYLAAAALLLRHMRRQRSFNTSGLFAAACTMALSEFFFTRYTGVTDTYNTVGHIYKALAYAFLYRAIFVETVQRPYTLLRASQQQLQATLDALPDPMLELDDEGRYVDVRAGHAGSLAAPASLLLGKTLQEALPAEAADITLAALEEARQQGFSRGRVLPLRVPDGQRWFELSVARKPPQPGHGQHFVVISRDITQRLQSEEAMRKLSQAVAQSPLPIVITDLQGRIEYVNDAFTRSSEYTAAEVLGKNPNVLQSGKTPAATYQGMWARLQQGKSWQGDLINRSKSGREYTESVLIYPVRNAEGEVTHYLAHKEDVTERKLAAARIQQLSHHDQLTGLPNRTMLGKHFDYAIRQSTALAVLWIDLDRFKDINDSLGHNVGDLLLLEVSQRLRSDLPDDATLSRHSGDDFVALLPHTSQDEAAKLCTGLLDLLAQPVQVAGQEMFVTASIGIAISPDDGQQLDSLLKNAETAMYRVKEEGRNSYRFFTPEMQAHSSRMLALGNALKQALPRGELYLEYQPQVSLHDDCIIGAEALLRWNHPQWGMVSPAEFIPLAEANGLIVPIGEWVLQTALRQLRAWLDSGLPMMTMAVNLSAVQFGQPGLTDMVSQLLQQTGVPPEGLELELTEAVAMKTPEVAAQKMQELSQRGIRLSIDDFGTGYSSLSYLKRFHINQLKIDQSFVRDIGTDPDDQAIATAIVQIAHSLGMTTIAEGVETAEQLDYLRAQGCDQVQGYHFSRPLPPDHFEAFVRTNLQARQQAPAHAVQAEVQAPPAGTAA</sequence>
<dbReference type="InterPro" id="IPR052155">
    <property type="entry name" value="Biofilm_reg_signaling"/>
</dbReference>
<dbReference type="InterPro" id="IPR035965">
    <property type="entry name" value="PAS-like_dom_sf"/>
</dbReference>